<dbReference type="InterPro" id="IPR050790">
    <property type="entry name" value="ExbB/TolQ_transport"/>
</dbReference>
<evidence type="ECO:0000256" key="5">
    <source>
        <dbReference type="ARBA" id="ARBA00023136"/>
    </source>
</evidence>
<name>A0ABS0AV79_9GAMM</name>
<reference evidence="9 10" key="1">
    <citation type="submission" date="2012-09" db="EMBL/GenBank/DDBJ databases">
        <title>Genome Sequence of alkane-degrading Bacterium Alcanivorax sp. 521-1.</title>
        <authorList>
            <person name="Lai Q."/>
            <person name="Shao Z."/>
        </authorList>
    </citation>
    <scope>NUCLEOTIDE SEQUENCE [LARGE SCALE GENOMIC DNA]</scope>
    <source>
        <strain evidence="9 10">521-1</strain>
    </source>
</reference>
<dbReference type="PANTHER" id="PTHR30625">
    <property type="entry name" value="PROTEIN TOLQ"/>
    <property type="match status" value="1"/>
</dbReference>
<accession>A0ABS0AV79</accession>
<sequence length="176" mass="19355">MLDALRELLDLGGPVLWLIGAVLVALWTLIADRWLYLWRVHPDRRRRALAVWRTVRPPNLWSARKLRARLVSLVAQPLERHLALIRTLIALCPLLGLLGTVTGMLRVFDVLAVIGTGDARALADGVARATVPTMAGMVAALSGVLMSHYLARRARYEREALTDAMTIDAPGGDTHA</sequence>
<comment type="subcellular location">
    <subcellularLocation>
        <location evidence="1">Cell membrane</location>
        <topology evidence="1">Multi-pass membrane protein</topology>
    </subcellularLocation>
    <subcellularLocation>
        <location evidence="6">Membrane</location>
        <topology evidence="6">Multi-pass membrane protein</topology>
    </subcellularLocation>
</comment>
<proteinExistence type="inferred from homology"/>
<feature type="transmembrane region" description="Helical" evidence="7">
    <location>
        <begin position="15"/>
        <end position="37"/>
    </location>
</feature>
<keyword evidence="6" id="KW-0813">Transport</keyword>
<evidence type="ECO:0000313" key="9">
    <source>
        <dbReference type="EMBL" id="MBF5057855.1"/>
    </source>
</evidence>
<keyword evidence="2" id="KW-1003">Cell membrane</keyword>
<comment type="caution">
    <text evidence="9">The sequence shown here is derived from an EMBL/GenBank/DDBJ whole genome shotgun (WGS) entry which is preliminary data.</text>
</comment>
<evidence type="ECO:0000313" key="10">
    <source>
        <dbReference type="Proteomes" id="UP000662703"/>
    </source>
</evidence>
<keyword evidence="4 7" id="KW-1133">Transmembrane helix</keyword>
<dbReference type="InterPro" id="IPR002898">
    <property type="entry name" value="MotA_ExbB_proton_chnl"/>
</dbReference>
<dbReference type="EMBL" id="ARXX01000062">
    <property type="protein sequence ID" value="MBF5057855.1"/>
    <property type="molecule type" value="Genomic_DNA"/>
</dbReference>
<evidence type="ECO:0000256" key="4">
    <source>
        <dbReference type="ARBA" id="ARBA00022989"/>
    </source>
</evidence>
<feature type="transmembrane region" description="Helical" evidence="7">
    <location>
        <begin position="134"/>
        <end position="151"/>
    </location>
</feature>
<evidence type="ECO:0000256" key="1">
    <source>
        <dbReference type="ARBA" id="ARBA00004651"/>
    </source>
</evidence>
<keyword evidence="10" id="KW-1185">Reference proteome</keyword>
<evidence type="ECO:0000259" key="8">
    <source>
        <dbReference type="Pfam" id="PF01618"/>
    </source>
</evidence>
<evidence type="ECO:0000256" key="6">
    <source>
        <dbReference type="RuleBase" id="RU004057"/>
    </source>
</evidence>
<organism evidence="9 10">
    <name type="scientific">Alloalcanivorax profundimaris</name>
    <dbReference type="NCBI Taxonomy" id="2735259"/>
    <lineage>
        <taxon>Bacteria</taxon>
        <taxon>Pseudomonadati</taxon>
        <taxon>Pseudomonadota</taxon>
        <taxon>Gammaproteobacteria</taxon>
        <taxon>Oceanospirillales</taxon>
        <taxon>Alcanivoracaceae</taxon>
        <taxon>Alloalcanivorax</taxon>
    </lineage>
</organism>
<evidence type="ECO:0000256" key="3">
    <source>
        <dbReference type="ARBA" id="ARBA00022692"/>
    </source>
</evidence>
<evidence type="ECO:0000256" key="2">
    <source>
        <dbReference type="ARBA" id="ARBA00022475"/>
    </source>
</evidence>
<protein>
    <submittedName>
        <fullName evidence="9">TonB system-dependent transport protein</fullName>
    </submittedName>
</protein>
<dbReference type="RefSeq" id="WP_194297883.1">
    <property type="nucleotide sequence ID" value="NZ_ARXX01000062.1"/>
</dbReference>
<comment type="similarity">
    <text evidence="6">Belongs to the exbB/tolQ family.</text>
</comment>
<feature type="transmembrane region" description="Helical" evidence="7">
    <location>
        <begin position="88"/>
        <end position="114"/>
    </location>
</feature>
<dbReference type="Pfam" id="PF01618">
    <property type="entry name" value="MotA_ExbB"/>
    <property type="match status" value="1"/>
</dbReference>
<keyword evidence="5 7" id="KW-0472">Membrane</keyword>
<dbReference type="PANTHER" id="PTHR30625:SF18">
    <property type="entry name" value="TONB2 ENERGY TRANSDUCTION SYSTEM INNER MEMBRANE COMPONENT EXBB"/>
    <property type="match status" value="1"/>
</dbReference>
<gene>
    <name evidence="9" type="ORF">Y5W_03149</name>
</gene>
<keyword evidence="6" id="KW-0653">Protein transport</keyword>
<feature type="domain" description="MotA/TolQ/ExbB proton channel" evidence="8">
    <location>
        <begin position="73"/>
        <end position="158"/>
    </location>
</feature>
<dbReference type="Proteomes" id="UP000662703">
    <property type="component" value="Unassembled WGS sequence"/>
</dbReference>
<keyword evidence="3 7" id="KW-0812">Transmembrane</keyword>
<evidence type="ECO:0000256" key="7">
    <source>
        <dbReference type="SAM" id="Phobius"/>
    </source>
</evidence>